<dbReference type="PANTHER" id="PTHR24028:SF73">
    <property type="entry name" value="PROTOCADHERIN GAMMA-B3-RELATED"/>
    <property type="match status" value="1"/>
</dbReference>
<dbReference type="FunFam" id="2.60.40.60:FF:000002">
    <property type="entry name" value="Protocadherin alpha 2"/>
    <property type="match status" value="1"/>
</dbReference>
<keyword evidence="3 12" id="KW-0812">Transmembrane</keyword>
<evidence type="ECO:0000256" key="4">
    <source>
        <dbReference type="ARBA" id="ARBA00022729"/>
    </source>
</evidence>
<dbReference type="Pfam" id="PF08266">
    <property type="entry name" value="Cadherin_2"/>
    <property type="match status" value="1"/>
</dbReference>
<dbReference type="Gene3D" id="2.60.40.60">
    <property type="entry name" value="Cadherins"/>
    <property type="match status" value="6"/>
</dbReference>
<dbReference type="PRINTS" id="PR00205">
    <property type="entry name" value="CADHERIN"/>
</dbReference>
<dbReference type="InterPro" id="IPR050174">
    <property type="entry name" value="Protocadherin/Cadherin-CA"/>
</dbReference>
<dbReference type="FunFam" id="2.60.40.60:FF:000001">
    <property type="entry name" value="Protocadherin alpha 2"/>
    <property type="match status" value="1"/>
</dbReference>
<evidence type="ECO:0000256" key="1">
    <source>
        <dbReference type="ARBA" id="ARBA00004251"/>
    </source>
</evidence>
<feature type="non-terminal residue" evidence="14">
    <location>
        <position position="1"/>
    </location>
</feature>
<comment type="subcellular location">
    <subcellularLocation>
        <location evidence="1">Cell membrane</location>
        <topology evidence="1">Single-pass type I membrane protein</topology>
    </subcellularLocation>
</comment>
<dbReference type="InterPro" id="IPR015919">
    <property type="entry name" value="Cadherin-like_sf"/>
</dbReference>
<gene>
    <name evidence="14" type="primary">Pcdhgb5</name>
    <name evidence="14" type="ORF">ERIRUB_R12677</name>
</gene>
<dbReference type="SMART" id="SM00112">
    <property type="entry name" value="CA"/>
    <property type="match status" value="4"/>
</dbReference>
<organism evidence="14 15">
    <name type="scientific">Erithacus rubecula</name>
    <name type="common">European robin</name>
    <dbReference type="NCBI Taxonomy" id="37610"/>
    <lineage>
        <taxon>Eukaryota</taxon>
        <taxon>Metazoa</taxon>
        <taxon>Chordata</taxon>
        <taxon>Craniata</taxon>
        <taxon>Vertebrata</taxon>
        <taxon>Euteleostomi</taxon>
        <taxon>Archelosauria</taxon>
        <taxon>Archosauria</taxon>
        <taxon>Dinosauria</taxon>
        <taxon>Saurischia</taxon>
        <taxon>Theropoda</taxon>
        <taxon>Coelurosauria</taxon>
        <taxon>Aves</taxon>
        <taxon>Neognathae</taxon>
        <taxon>Neoaves</taxon>
        <taxon>Telluraves</taxon>
        <taxon>Australaves</taxon>
        <taxon>Passeriformes</taxon>
        <taxon>Turdidae</taxon>
        <taxon>Erithacus</taxon>
    </lineage>
</organism>
<evidence type="ECO:0000256" key="7">
    <source>
        <dbReference type="ARBA" id="ARBA00022889"/>
    </source>
</evidence>
<dbReference type="InterPro" id="IPR020894">
    <property type="entry name" value="Cadherin_CS"/>
</dbReference>
<evidence type="ECO:0000256" key="5">
    <source>
        <dbReference type="ARBA" id="ARBA00022737"/>
    </source>
</evidence>
<dbReference type="GO" id="GO:0005509">
    <property type="term" value="F:calcium ion binding"/>
    <property type="evidence" value="ECO:0007669"/>
    <property type="project" value="UniProtKB-UniRule"/>
</dbReference>
<dbReference type="Pfam" id="PF00028">
    <property type="entry name" value="Cadherin"/>
    <property type="match status" value="4"/>
</dbReference>
<evidence type="ECO:0000256" key="2">
    <source>
        <dbReference type="ARBA" id="ARBA00022475"/>
    </source>
</evidence>
<dbReference type="InterPro" id="IPR002126">
    <property type="entry name" value="Cadherin-like_dom"/>
</dbReference>
<dbReference type="CDD" id="cd11304">
    <property type="entry name" value="Cadherin_repeat"/>
    <property type="match status" value="5"/>
</dbReference>
<dbReference type="GO" id="GO:0007156">
    <property type="term" value="P:homophilic cell adhesion via plasma membrane adhesion molecules"/>
    <property type="evidence" value="ECO:0007669"/>
    <property type="project" value="InterPro"/>
</dbReference>
<dbReference type="EMBL" id="VZSK01000544">
    <property type="protein sequence ID" value="NWY66894.1"/>
    <property type="molecule type" value="Genomic_DNA"/>
</dbReference>
<keyword evidence="5" id="KW-0677">Repeat</keyword>
<accession>A0A7K7GBN3</accession>
<feature type="domain" description="Cadherin" evidence="13">
    <location>
        <begin position="53"/>
        <end position="161"/>
    </location>
</feature>
<keyword evidence="6 11" id="KW-0106">Calcium</keyword>
<keyword evidence="7" id="KW-0130">Cell adhesion</keyword>
<keyword evidence="2" id="KW-1003">Cell membrane</keyword>
<comment type="caution">
    <text evidence="14">The sequence shown here is derived from an EMBL/GenBank/DDBJ whole genome shotgun (WGS) entry which is preliminary data.</text>
</comment>
<dbReference type="PANTHER" id="PTHR24028">
    <property type="entry name" value="CADHERIN-87A"/>
    <property type="match status" value="1"/>
</dbReference>
<keyword evidence="15" id="KW-1185">Reference proteome</keyword>
<feature type="domain" description="Cadherin" evidence="13">
    <location>
        <begin position="324"/>
        <end position="422"/>
    </location>
</feature>
<keyword evidence="10" id="KW-0325">Glycoprotein</keyword>
<keyword evidence="8 12" id="KW-1133">Transmembrane helix</keyword>
<dbReference type="InterPro" id="IPR013164">
    <property type="entry name" value="Cadherin_N"/>
</dbReference>
<dbReference type="PROSITE" id="PS50268">
    <property type="entry name" value="CADHERIN_2"/>
    <property type="match status" value="5"/>
</dbReference>
<dbReference type="SUPFAM" id="SSF49313">
    <property type="entry name" value="Cadherin-like"/>
    <property type="match status" value="5"/>
</dbReference>
<dbReference type="FunFam" id="2.60.40.60:FF:000018">
    <property type="entry name" value="Protocadherin gamma c3"/>
    <property type="match status" value="1"/>
</dbReference>
<evidence type="ECO:0000259" key="13">
    <source>
        <dbReference type="PROSITE" id="PS50268"/>
    </source>
</evidence>
<keyword evidence="4" id="KW-0732">Signal</keyword>
<proteinExistence type="predicted"/>
<evidence type="ECO:0000256" key="11">
    <source>
        <dbReference type="PROSITE-ProRule" id="PRU00043"/>
    </source>
</evidence>
<feature type="non-terminal residue" evidence="14">
    <location>
        <position position="587"/>
    </location>
</feature>
<feature type="domain" description="Cadherin" evidence="13">
    <location>
        <begin position="1"/>
        <end position="52"/>
    </location>
</feature>
<evidence type="ECO:0000256" key="10">
    <source>
        <dbReference type="ARBA" id="ARBA00023180"/>
    </source>
</evidence>
<reference evidence="14 15" key="1">
    <citation type="submission" date="2019-09" db="EMBL/GenBank/DDBJ databases">
        <title>Bird 10,000 Genomes (B10K) Project - Family phase.</title>
        <authorList>
            <person name="Zhang G."/>
        </authorList>
    </citation>
    <scope>NUCLEOTIDE SEQUENCE [LARGE SCALE GENOMIC DNA]</scope>
    <source>
        <strain evidence="14">OUT-0015</strain>
        <tissue evidence="14">Blood</tissue>
    </source>
</reference>
<evidence type="ECO:0000256" key="6">
    <source>
        <dbReference type="ARBA" id="ARBA00022837"/>
    </source>
</evidence>
<dbReference type="PROSITE" id="PS00232">
    <property type="entry name" value="CADHERIN_1"/>
    <property type="match status" value="2"/>
</dbReference>
<dbReference type="GO" id="GO:0005886">
    <property type="term" value="C:plasma membrane"/>
    <property type="evidence" value="ECO:0007669"/>
    <property type="project" value="UniProtKB-SubCell"/>
</dbReference>
<evidence type="ECO:0000256" key="9">
    <source>
        <dbReference type="ARBA" id="ARBA00023136"/>
    </source>
</evidence>
<name>A0A7K7GBN3_ERIRU</name>
<evidence type="ECO:0000313" key="15">
    <source>
        <dbReference type="Proteomes" id="UP000529965"/>
    </source>
</evidence>
<dbReference type="Proteomes" id="UP000529965">
    <property type="component" value="Unassembled WGS sequence"/>
</dbReference>
<feature type="domain" description="Cadherin" evidence="13">
    <location>
        <begin position="162"/>
        <end position="266"/>
    </location>
</feature>
<dbReference type="AlphaFoldDB" id="A0A7K7GBN3"/>
<feature type="domain" description="Cadherin" evidence="13">
    <location>
        <begin position="445"/>
        <end position="542"/>
    </location>
</feature>
<feature type="transmembrane region" description="Helical" evidence="12">
    <location>
        <begin position="557"/>
        <end position="580"/>
    </location>
</feature>
<keyword evidence="9 12" id="KW-0472">Membrane</keyword>
<evidence type="ECO:0000256" key="3">
    <source>
        <dbReference type="ARBA" id="ARBA00022692"/>
    </source>
</evidence>
<protein>
    <submittedName>
        <fullName evidence="14">PCDGH protein</fullName>
    </submittedName>
</protein>
<evidence type="ECO:0000256" key="8">
    <source>
        <dbReference type="ARBA" id="ARBA00022989"/>
    </source>
</evidence>
<evidence type="ECO:0000313" key="14">
    <source>
        <dbReference type="EMBL" id="NWY66894.1"/>
    </source>
</evidence>
<sequence>GNLYVNERLDREEMCGDSATCSVSFEVLVHNPLNLFRVEVAIEDVNDNAPRFLKENIYFDIIESTPPGARFSVDVAEDADVGSNSLQDYKLEANGYFSVEVKESQEDRKFAELVLRRALDRESESSLRLMLTAVDGGDPPRSGTAQLWINVTDANDNPPVFAQDRYRVSLREDAVPGSTVLNISASDDDAGTNARITYGFGKMPGKVIQKFLVDAESGMISLQQGLDFEDTRGYTLLVEARDGGGLAAHCKVEVEVLDVNDNAPEITVLSLSSPVSEDSPAGTVVALLNVNDLDSGENGQVSCELSGEAPLSIIALSGGSYKVNNAAGALVLRVQARDADAGANGRVSYWLAGGSAGAAGAAPLVSVEARSGALYAQRSLDYEQCREFWVAVRAQDGGAPARSSTATVRVFVLDRNDNAPRVLWPAAGAAAAAGEGPAAAAFEVVPRSAEAGYLVAKVVAVDADAGRNAWLSYELVQASEPALFRVGLHSGEVRTARAVSERDAAKQRVVAVVKDHGQPALSATATLHVVLAESLQEALPELSDRDSVSELMSDVNLILVVSLSIVSLLFVSTVIFVFFFKCRQSRK</sequence>
<evidence type="ECO:0000256" key="12">
    <source>
        <dbReference type="SAM" id="Phobius"/>
    </source>
</evidence>
<dbReference type="FunFam" id="2.60.40.60:FF:000004">
    <property type="entry name" value="Protocadherin 1 gamma 2"/>
    <property type="match status" value="1"/>
</dbReference>